<accession>A0AAW0MNW1</accession>
<evidence type="ECO:0000313" key="2">
    <source>
        <dbReference type="EMBL" id="KAK7881002.1"/>
    </source>
</evidence>
<dbReference type="InterPro" id="IPR021922">
    <property type="entry name" value="Par3/HAL_N"/>
</dbReference>
<dbReference type="Proteomes" id="UP001460270">
    <property type="component" value="Unassembled WGS sequence"/>
</dbReference>
<protein>
    <recommendedName>
        <fullName evidence="1">Par3/HAL N-terminal domain-containing protein</fullName>
    </recommendedName>
</protein>
<dbReference type="EMBL" id="JBBPFD010000032">
    <property type="protein sequence ID" value="KAK7881002.1"/>
    <property type="molecule type" value="Genomic_DNA"/>
</dbReference>
<name>A0AAW0MNW1_9GOBI</name>
<organism evidence="2 3">
    <name type="scientific">Mugilogobius chulae</name>
    <name type="common">yellowstripe goby</name>
    <dbReference type="NCBI Taxonomy" id="88201"/>
    <lineage>
        <taxon>Eukaryota</taxon>
        <taxon>Metazoa</taxon>
        <taxon>Chordata</taxon>
        <taxon>Craniata</taxon>
        <taxon>Vertebrata</taxon>
        <taxon>Euteleostomi</taxon>
        <taxon>Actinopterygii</taxon>
        <taxon>Neopterygii</taxon>
        <taxon>Teleostei</taxon>
        <taxon>Neoteleostei</taxon>
        <taxon>Acanthomorphata</taxon>
        <taxon>Gobiaria</taxon>
        <taxon>Gobiiformes</taxon>
        <taxon>Gobioidei</taxon>
        <taxon>Gobiidae</taxon>
        <taxon>Gobionellinae</taxon>
        <taxon>Mugilogobius</taxon>
    </lineage>
</organism>
<dbReference type="Gene3D" id="3.10.20.90">
    <property type="entry name" value="Phosphatidylinositol 3-kinase Catalytic Subunit, Chain A, domain 1"/>
    <property type="match status" value="1"/>
</dbReference>
<gene>
    <name evidence="2" type="ORF">WMY93_030591</name>
</gene>
<evidence type="ECO:0000313" key="3">
    <source>
        <dbReference type="Proteomes" id="UP001460270"/>
    </source>
</evidence>
<comment type="caution">
    <text evidence="2">The sequence shown here is derived from an EMBL/GenBank/DDBJ whole genome shotgun (WGS) entry which is preliminary data.</text>
</comment>
<feature type="domain" description="Par3/HAL N-terminal" evidence="1">
    <location>
        <begin position="79"/>
        <end position="113"/>
    </location>
</feature>
<keyword evidence="3" id="KW-1185">Reference proteome</keyword>
<dbReference type="AlphaFoldDB" id="A0AAW0MNW1"/>
<evidence type="ECO:0000259" key="1">
    <source>
        <dbReference type="Pfam" id="PF12053"/>
    </source>
</evidence>
<dbReference type="Pfam" id="PF12053">
    <property type="entry name" value="Par3_HAL_N_term"/>
    <property type="match status" value="1"/>
</dbReference>
<proteinExistence type="predicted"/>
<reference evidence="3" key="1">
    <citation type="submission" date="2024-04" db="EMBL/GenBank/DDBJ databases">
        <title>Salinicola lusitanus LLJ914,a marine bacterium isolated from the Okinawa Trough.</title>
        <authorList>
            <person name="Li J."/>
        </authorList>
    </citation>
    <scope>NUCLEOTIDE SEQUENCE [LARGE SCALE GENOMIC DNA]</scope>
</reference>
<sequence>MSSGCCFGRAFSCVCVCVYVRVSKARVCVLSRGNTAQSGETACPGDVIFTWDETRPKSRDQGEEMDISIQDIVLFVVLQEGEFIVRTHHLEYCDGGILDPDDTLSDLVEDRDKAALDSLQGLESEPERRKKHSTPSRNRYAGIMCI</sequence>